<gene>
    <name evidence="2" type="ORF">IV203_007582</name>
</gene>
<keyword evidence="1" id="KW-0732">Signal</keyword>
<dbReference type="AlphaFoldDB" id="A0A9K3KFR9"/>
<dbReference type="Proteomes" id="UP000693970">
    <property type="component" value="Unassembled WGS sequence"/>
</dbReference>
<evidence type="ECO:0000256" key="1">
    <source>
        <dbReference type="SAM" id="SignalP"/>
    </source>
</evidence>
<organism evidence="2 3">
    <name type="scientific">Nitzschia inconspicua</name>
    <dbReference type="NCBI Taxonomy" id="303405"/>
    <lineage>
        <taxon>Eukaryota</taxon>
        <taxon>Sar</taxon>
        <taxon>Stramenopiles</taxon>
        <taxon>Ochrophyta</taxon>
        <taxon>Bacillariophyta</taxon>
        <taxon>Bacillariophyceae</taxon>
        <taxon>Bacillariophycidae</taxon>
        <taxon>Bacillariales</taxon>
        <taxon>Bacillariaceae</taxon>
        <taxon>Nitzschia</taxon>
    </lineage>
</organism>
<proteinExistence type="predicted"/>
<reference evidence="2" key="1">
    <citation type="journal article" date="2021" name="Sci. Rep.">
        <title>Diploid genomic architecture of Nitzschia inconspicua, an elite biomass production diatom.</title>
        <authorList>
            <person name="Oliver A."/>
            <person name="Podell S."/>
            <person name="Pinowska A."/>
            <person name="Traller J.C."/>
            <person name="Smith S.R."/>
            <person name="McClure R."/>
            <person name="Beliaev A."/>
            <person name="Bohutskyi P."/>
            <person name="Hill E.A."/>
            <person name="Rabines A."/>
            <person name="Zheng H."/>
            <person name="Allen L.Z."/>
            <person name="Kuo A."/>
            <person name="Grigoriev I.V."/>
            <person name="Allen A.E."/>
            <person name="Hazlebeck D."/>
            <person name="Allen E.E."/>
        </authorList>
    </citation>
    <scope>NUCLEOTIDE SEQUENCE</scope>
    <source>
        <strain evidence="2">Hildebrandi</strain>
    </source>
</reference>
<comment type="caution">
    <text evidence="2">The sequence shown here is derived from an EMBL/GenBank/DDBJ whole genome shotgun (WGS) entry which is preliminary data.</text>
</comment>
<evidence type="ECO:0000313" key="3">
    <source>
        <dbReference type="Proteomes" id="UP000693970"/>
    </source>
</evidence>
<accession>A0A9K3KFR9</accession>
<protein>
    <submittedName>
        <fullName evidence="2">Uncharacterized protein</fullName>
    </submittedName>
</protein>
<sequence length="194" mass="21064">MSMSSTSSNTTRNMAFFGVQRTLLVAILFLTTFSGSSAQRFCNVCRNPPGGGFRDLANPGKSFTLPNGKTFTCGFMKQSMRDVRVDNMAAPGEKHMCATAQYIVDRHCSCYGTPIPPLASEFVDPNPACRLCAGGRFDSTRVPRVNYNRLTNTGNYGSLNCRGLELALAQGVFPASACSNLRQRSGPTCCNFRL</sequence>
<dbReference type="EMBL" id="JAGRRH010000025">
    <property type="protein sequence ID" value="KAG7342489.1"/>
    <property type="molecule type" value="Genomic_DNA"/>
</dbReference>
<evidence type="ECO:0000313" key="2">
    <source>
        <dbReference type="EMBL" id="KAG7342489.1"/>
    </source>
</evidence>
<keyword evidence="3" id="KW-1185">Reference proteome</keyword>
<feature type="signal peptide" evidence="1">
    <location>
        <begin position="1"/>
        <end position="38"/>
    </location>
</feature>
<name>A0A9K3KFR9_9STRA</name>
<feature type="chain" id="PRO_5039950869" evidence="1">
    <location>
        <begin position="39"/>
        <end position="194"/>
    </location>
</feature>
<reference evidence="2" key="2">
    <citation type="submission" date="2021-04" db="EMBL/GenBank/DDBJ databases">
        <authorList>
            <person name="Podell S."/>
        </authorList>
    </citation>
    <scope>NUCLEOTIDE SEQUENCE</scope>
    <source>
        <strain evidence="2">Hildebrandi</strain>
    </source>
</reference>